<dbReference type="AlphaFoldDB" id="A0A2J6SJV1"/>
<sequence length="152" mass="16558">MSIITPSLQSDAGSAYRAYPSKAILRISAPPIDIQFDGCSADHVPVASFSFIVRSFRAGIAYSCSEEGPILPPALPFLSQLAARILVHYEKTSLLDGFCGDLACQLSLFRRALAIGCFSECSHTRCAVDHHGCHMPLTRLGTLYWTTCQTFL</sequence>
<organism evidence="1 2">
    <name type="scientific">Hyaloscypha bicolor E</name>
    <dbReference type="NCBI Taxonomy" id="1095630"/>
    <lineage>
        <taxon>Eukaryota</taxon>
        <taxon>Fungi</taxon>
        <taxon>Dikarya</taxon>
        <taxon>Ascomycota</taxon>
        <taxon>Pezizomycotina</taxon>
        <taxon>Leotiomycetes</taxon>
        <taxon>Helotiales</taxon>
        <taxon>Hyaloscyphaceae</taxon>
        <taxon>Hyaloscypha</taxon>
        <taxon>Hyaloscypha bicolor</taxon>
    </lineage>
</organism>
<accession>A0A2J6SJV1</accession>
<evidence type="ECO:0000313" key="1">
    <source>
        <dbReference type="EMBL" id="PMD51036.1"/>
    </source>
</evidence>
<gene>
    <name evidence="1" type="ORF">K444DRAFT_223740</name>
</gene>
<dbReference type="EMBL" id="KZ613912">
    <property type="protein sequence ID" value="PMD51036.1"/>
    <property type="molecule type" value="Genomic_DNA"/>
</dbReference>
<reference evidence="1 2" key="1">
    <citation type="submission" date="2016-04" db="EMBL/GenBank/DDBJ databases">
        <title>A degradative enzymes factory behind the ericoid mycorrhizal symbiosis.</title>
        <authorList>
            <consortium name="DOE Joint Genome Institute"/>
            <person name="Martino E."/>
            <person name="Morin E."/>
            <person name="Grelet G."/>
            <person name="Kuo A."/>
            <person name="Kohler A."/>
            <person name="Daghino S."/>
            <person name="Barry K."/>
            <person name="Choi C."/>
            <person name="Cichocki N."/>
            <person name="Clum A."/>
            <person name="Copeland A."/>
            <person name="Hainaut M."/>
            <person name="Haridas S."/>
            <person name="Labutti K."/>
            <person name="Lindquist E."/>
            <person name="Lipzen A."/>
            <person name="Khouja H.-R."/>
            <person name="Murat C."/>
            <person name="Ohm R."/>
            <person name="Olson A."/>
            <person name="Spatafora J."/>
            <person name="Veneault-Fourrey C."/>
            <person name="Henrissat B."/>
            <person name="Grigoriev I."/>
            <person name="Martin F."/>
            <person name="Perotto S."/>
        </authorList>
    </citation>
    <scope>NUCLEOTIDE SEQUENCE [LARGE SCALE GENOMIC DNA]</scope>
    <source>
        <strain evidence="1 2">E</strain>
    </source>
</reference>
<name>A0A2J6SJV1_9HELO</name>
<dbReference type="RefSeq" id="XP_024727940.1">
    <property type="nucleotide sequence ID" value="XM_024871171.1"/>
</dbReference>
<dbReference type="InParanoid" id="A0A2J6SJV1"/>
<protein>
    <submittedName>
        <fullName evidence="1">Uncharacterized protein</fullName>
    </submittedName>
</protein>
<keyword evidence="2" id="KW-1185">Reference proteome</keyword>
<dbReference type="Proteomes" id="UP000235371">
    <property type="component" value="Unassembled WGS sequence"/>
</dbReference>
<evidence type="ECO:0000313" key="2">
    <source>
        <dbReference type="Proteomes" id="UP000235371"/>
    </source>
</evidence>
<dbReference type="GeneID" id="36579253"/>
<proteinExistence type="predicted"/>